<dbReference type="AlphaFoldDB" id="Q97A84"/>
<sequence length="55" mass="6162">MLYLIGGEDTSSEQEGLSKNAMGLPGLILVSLTLERYQSMVYQLVLIKTIKYPKK</sequence>
<dbReference type="PaxDb" id="273116-14325143"/>
<protein>
    <submittedName>
        <fullName evidence="1">TVG0954446 protein</fullName>
    </submittedName>
</protein>
<gene>
    <name evidence="1" type="ORF">TVG0954446</name>
</gene>
<dbReference type="Proteomes" id="UP000001017">
    <property type="component" value="Chromosome"/>
</dbReference>
<proteinExistence type="predicted"/>
<keyword evidence="2" id="KW-1185">Reference proteome</keyword>
<name>Q97A84_THEVO</name>
<dbReference type="KEGG" id="tvo:TVG0954446"/>
<evidence type="ECO:0000313" key="2">
    <source>
        <dbReference type="Proteomes" id="UP000001017"/>
    </source>
</evidence>
<evidence type="ECO:0000313" key="1">
    <source>
        <dbReference type="EMBL" id="BAB60068.1"/>
    </source>
</evidence>
<dbReference type="EMBL" id="BA000011">
    <property type="protein sequence ID" value="BAB60068.1"/>
    <property type="molecule type" value="Genomic_DNA"/>
</dbReference>
<accession>Q97A84</accession>
<reference evidence="1 2" key="2">
    <citation type="journal article" date="2000" name="Proc. Natl. Acad. Sci. U.S.A.">
        <title>Archaeal adaptation to higher temperatures revealed by genomic sequence of Thermoplasma volcanium.</title>
        <authorList>
            <person name="Kawashima T."/>
            <person name="Amano N."/>
            <person name="Koike H."/>
            <person name="Makino S."/>
            <person name="Higuchi S."/>
            <person name="Kawashima-Ohya Y."/>
            <person name="Watanabe K."/>
            <person name="Yamazaki M."/>
            <person name="Kanehori K."/>
            <person name="Kawamoto T."/>
            <person name="Nunoshiba T."/>
            <person name="Yamamoto Y."/>
            <person name="Aramaki H."/>
            <person name="Makino K."/>
            <person name="Suzuki M."/>
        </authorList>
    </citation>
    <scope>NUCLEOTIDE SEQUENCE [LARGE SCALE GENOMIC DNA]</scope>
    <source>
        <strain evidence="2">ATCC 51530 / DSM 4299 / JCM 9571 / NBRC 15438 / GSS1</strain>
    </source>
</reference>
<organism evidence="1 2">
    <name type="scientific">Thermoplasma volcanium (strain ATCC 51530 / DSM 4299 / JCM 9571 / NBRC 15438 / GSS1)</name>
    <dbReference type="NCBI Taxonomy" id="273116"/>
    <lineage>
        <taxon>Archaea</taxon>
        <taxon>Methanobacteriati</taxon>
        <taxon>Thermoplasmatota</taxon>
        <taxon>Thermoplasmata</taxon>
        <taxon>Thermoplasmatales</taxon>
        <taxon>Thermoplasmataceae</taxon>
        <taxon>Thermoplasma</taxon>
    </lineage>
</organism>
<reference evidence="1 2" key="1">
    <citation type="journal article" date="1999" name="Proc. Jpn. Acad.">
        <title>Determination of the complete genomic DNA sequence of Thermoplasma volvanium GSS1.</title>
        <authorList>
            <person name="Kawashima T."/>
            <person name="Yamamoto Y."/>
            <person name="Aramaki H."/>
            <person name="Nunoshiba T."/>
            <person name="Kawamoto T."/>
            <person name="Watanabe K."/>
            <person name="Yamazaki M."/>
            <person name="Kanehori K."/>
            <person name="Amano N."/>
            <person name="Ohya Y."/>
            <person name="Makino K."/>
            <person name="Suzuki M."/>
        </authorList>
    </citation>
    <scope>NUCLEOTIDE SEQUENCE [LARGE SCALE GENOMIC DNA]</scope>
    <source>
        <strain evidence="2">ATCC 51530 / DSM 4299 / JCM 9571 / NBRC 15438 / GSS1</strain>
    </source>
</reference>
<dbReference type="HOGENOM" id="CLU_3021186_0_0_2"/>